<evidence type="ECO:0000313" key="2">
    <source>
        <dbReference type="Proteomes" id="UP001227268"/>
    </source>
</evidence>
<sequence>MSAQTHNNIDAGAQRTHETVDSAANAIHGIANAPARAYDATADSANRTRDAAVDGSYRAQATAQDASYRAQATAQDASYQVRSAANDAGNRAYNAADNAAYRAGNVADNAANKAANVADNAAARTNQAARDTRDSVANAADRTRETAANAANQTRDAAANAANQTRDAAATAADKTREGLNTASAKTSQAIQDAQDTSRRLSSAASARVSHLAEVTAQHPLVQQTSAASQRQLNALDRELSKYGFLNEFEARTNIPKTYGVLGFGTTLAGLILLNLFGMAQPITNLVGWALPTYLSCRALESPAQGDDKQWLTYWIIFGLLNLVESAALRVVLYYFSQYFTFKLAFLIWLLYPGANNAQKVYYSLVRPLFQTGRASVANSSTYGRTNTLNAPNSANYTNPSTGFSSAGTTTSNTTSDSMGYSSGTNPFTAGASSGLHQRDVQQQQQNIEVVPVAIVPL</sequence>
<gene>
    <name evidence="1" type="ORF">QFC21_001881</name>
</gene>
<accession>A0ACC2W331</accession>
<comment type="caution">
    <text evidence="1">The sequence shown here is derived from an EMBL/GenBank/DDBJ whole genome shotgun (WGS) entry which is preliminary data.</text>
</comment>
<dbReference type="Proteomes" id="UP001227268">
    <property type="component" value="Unassembled WGS sequence"/>
</dbReference>
<protein>
    <submittedName>
        <fullName evidence="1">Uncharacterized protein</fullName>
    </submittedName>
</protein>
<organism evidence="1 2">
    <name type="scientific">Naganishia friedmannii</name>
    <dbReference type="NCBI Taxonomy" id="89922"/>
    <lineage>
        <taxon>Eukaryota</taxon>
        <taxon>Fungi</taxon>
        <taxon>Dikarya</taxon>
        <taxon>Basidiomycota</taxon>
        <taxon>Agaricomycotina</taxon>
        <taxon>Tremellomycetes</taxon>
        <taxon>Filobasidiales</taxon>
        <taxon>Filobasidiaceae</taxon>
        <taxon>Naganishia</taxon>
    </lineage>
</organism>
<evidence type="ECO:0000313" key="1">
    <source>
        <dbReference type="EMBL" id="KAJ9105510.1"/>
    </source>
</evidence>
<keyword evidence="2" id="KW-1185">Reference proteome</keyword>
<dbReference type="EMBL" id="JASBWT010000004">
    <property type="protein sequence ID" value="KAJ9105510.1"/>
    <property type="molecule type" value="Genomic_DNA"/>
</dbReference>
<proteinExistence type="predicted"/>
<reference evidence="1" key="1">
    <citation type="submission" date="2023-04" db="EMBL/GenBank/DDBJ databases">
        <title>Draft Genome sequencing of Naganishia species isolated from polar environments using Oxford Nanopore Technology.</title>
        <authorList>
            <person name="Leo P."/>
            <person name="Venkateswaran K."/>
        </authorList>
    </citation>
    <scope>NUCLEOTIDE SEQUENCE</scope>
    <source>
        <strain evidence="1">MNA-CCFEE 5423</strain>
    </source>
</reference>
<name>A0ACC2W331_9TREE</name>